<keyword evidence="3" id="KW-0963">Cytoplasm</keyword>
<dbReference type="GO" id="GO:0033818">
    <property type="term" value="F:beta-ketoacyl-acyl-carrier-protein synthase III activity"/>
    <property type="evidence" value="ECO:0007669"/>
    <property type="project" value="UniProtKB-EC"/>
</dbReference>
<evidence type="ECO:0000256" key="9">
    <source>
        <dbReference type="ARBA" id="ARBA00023268"/>
    </source>
</evidence>
<comment type="similarity">
    <text evidence="2">Belongs to the thiolase-like superfamily. FabH family.</text>
</comment>
<gene>
    <name evidence="13" type="primary">fabH</name>
    <name evidence="13" type="ORF">NSPZN2_10460</name>
</gene>
<dbReference type="NCBIfam" id="NF006829">
    <property type="entry name" value="PRK09352.1"/>
    <property type="match status" value="1"/>
</dbReference>
<sequence length="330" mass="34342">MKRSRIVGTGSFVPPRVVGNEEVGGPLGLDSGQILALTGIRTRHWAEPGQASSDLAIAAGQRACEAAGLPPKSLDAILVSTTSPDSAFPSTACHVQRALGTGPLMAVDLSASCSGFLYGLSMADVLIRSGQIRSCLVVAAEVKSSSLDATDRETALLFGDGAGAVVVVGEESTASNAAGVLGLRLYAEGAGHGLITIPAGGSRQPGGVESVRAKEHFLRMRGSAVFRAAVRHLERAVLELFTEFGLRAGDVNRVIAHQANARILEQLRRRLGLSQDVMYSVIEQYGNTSSASLPIALDQAVRTQRVAAGDLVLFGAFGGGLTWATGLVRW</sequence>
<keyword evidence="7" id="KW-0443">Lipid metabolism</keyword>
<keyword evidence="6" id="KW-0276">Fatty acid metabolism</keyword>
<dbReference type="NCBIfam" id="TIGR00747">
    <property type="entry name" value="fabH"/>
    <property type="match status" value="1"/>
</dbReference>
<dbReference type="PANTHER" id="PTHR34069">
    <property type="entry name" value="3-OXOACYL-[ACYL-CARRIER-PROTEIN] SYNTHASE 3"/>
    <property type="match status" value="1"/>
</dbReference>
<proteinExistence type="inferred from homology"/>
<dbReference type="InterPro" id="IPR004655">
    <property type="entry name" value="FabH"/>
</dbReference>
<feature type="domain" description="Beta-ketoacyl-[acyl-carrier-protein] synthase III C-terminal" evidence="11">
    <location>
        <begin position="245"/>
        <end position="330"/>
    </location>
</feature>
<dbReference type="Gene3D" id="3.40.47.10">
    <property type="match status" value="1"/>
</dbReference>
<keyword evidence="8" id="KW-0275">Fatty acid biosynthesis</keyword>
<reference evidence="13 14" key="1">
    <citation type="submission" date="2021-02" db="EMBL/GenBank/DDBJ databases">
        <authorList>
            <person name="Han P."/>
        </authorList>
    </citation>
    <scope>NUCLEOTIDE SEQUENCE [LARGE SCALE GENOMIC DNA]</scope>
    <source>
        <strain evidence="13">Candidatus Nitrospira sp. ZN2</strain>
    </source>
</reference>
<evidence type="ECO:0000256" key="1">
    <source>
        <dbReference type="ARBA" id="ARBA00005189"/>
    </source>
</evidence>
<feature type="domain" description="Beta-ketoacyl-[acyl-carrier-protein] synthase III N-terminal" evidence="12">
    <location>
        <begin position="108"/>
        <end position="188"/>
    </location>
</feature>
<dbReference type="Pfam" id="PF08545">
    <property type="entry name" value="ACP_syn_III"/>
    <property type="match status" value="1"/>
</dbReference>
<keyword evidence="14" id="KW-1185">Reference proteome</keyword>
<protein>
    <submittedName>
        <fullName evidence="13">3-oxoacyl-(Acyl-carrier-protein) synthase 3</fullName>
        <ecNumber evidence="13">2.3.1.180</ecNumber>
    </submittedName>
</protein>
<evidence type="ECO:0000256" key="3">
    <source>
        <dbReference type="ARBA" id="ARBA00022490"/>
    </source>
</evidence>
<dbReference type="InterPro" id="IPR013747">
    <property type="entry name" value="ACP_syn_III_C"/>
</dbReference>
<evidence type="ECO:0000259" key="11">
    <source>
        <dbReference type="Pfam" id="PF08541"/>
    </source>
</evidence>
<dbReference type="Pfam" id="PF08541">
    <property type="entry name" value="ACP_syn_III_C"/>
    <property type="match status" value="1"/>
</dbReference>
<evidence type="ECO:0000259" key="12">
    <source>
        <dbReference type="Pfam" id="PF08545"/>
    </source>
</evidence>
<accession>A0ABN7KJ17</accession>
<comment type="pathway">
    <text evidence="1">Lipid metabolism.</text>
</comment>
<dbReference type="InterPro" id="IPR013751">
    <property type="entry name" value="ACP_syn_III_N"/>
</dbReference>
<keyword evidence="4" id="KW-0444">Lipid biosynthesis</keyword>
<evidence type="ECO:0000256" key="5">
    <source>
        <dbReference type="ARBA" id="ARBA00022679"/>
    </source>
</evidence>
<dbReference type="InterPro" id="IPR016039">
    <property type="entry name" value="Thiolase-like"/>
</dbReference>
<comment type="caution">
    <text evidence="13">The sequence shown here is derived from an EMBL/GenBank/DDBJ whole genome shotgun (WGS) entry which is preliminary data.</text>
</comment>
<evidence type="ECO:0000256" key="2">
    <source>
        <dbReference type="ARBA" id="ARBA00008642"/>
    </source>
</evidence>
<keyword evidence="10 13" id="KW-0012">Acyltransferase</keyword>
<evidence type="ECO:0000313" key="13">
    <source>
        <dbReference type="EMBL" id="CAE6696032.1"/>
    </source>
</evidence>
<evidence type="ECO:0000256" key="8">
    <source>
        <dbReference type="ARBA" id="ARBA00023160"/>
    </source>
</evidence>
<dbReference type="SUPFAM" id="SSF53901">
    <property type="entry name" value="Thiolase-like"/>
    <property type="match status" value="1"/>
</dbReference>
<keyword evidence="5 13" id="KW-0808">Transferase</keyword>
<dbReference type="CDD" id="cd00830">
    <property type="entry name" value="KAS_III"/>
    <property type="match status" value="1"/>
</dbReference>
<dbReference type="Proteomes" id="UP000675880">
    <property type="component" value="Unassembled WGS sequence"/>
</dbReference>
<evidence type="ECO:0000313" key="14">
    <source>
        <dbReference type="Proteomes" id="UP000675880"/>
    </source>
</evidence>
<dbReference type="EMBL" id="CAJNBJ010000001">
    <property type="protein sequence ID" value="CAE6696032.1"/>
    <property type="molecule type" value="Genomic_DNA"/>
</dbReference>
<evidence type="ECO:0000256" key="6">
    <source>
        <dbReference type="ARBA" id="ARBA00022832"/>
    </source>
</evidence>
<evidence type="ECO:0000256" key="7">
    <source>
        <dbReference type="ARBA" id="ARBA00023098"/>
    </source>
</evidence>
<dbReference type="EC" id="2.3.1.180" evidence="13"/>
<organism evidence="13 14">
    <name type="scientific">Nitrospira defluvii</name>
    <dbReference type="NCBI Taxonomy" id="330214"/>
    <lineage>
        <taxon>Bacteria</taxon>
        <taxon>Pseudomonadati</taxon>
        <taxon>Nitrospirota</taxon>
        <taxon>Nitrospiria</taxon>
        <taxon>Nitrospirales</taxon>
        <taxon>Nitrospiraceae</taxon>
        <taxon>Nitrospira</taxon>
    </lineage>
</organism>
<name>A0ABN7KJ17_9BACT</name>
<dbReference type="PANTHER" id="PTHR34069:SF2">
    <property type="entry name" value="BETA-KETOACYL-[ACYL-CARRIER-PROTEIN] SYNTHASE III"/>
    <property type="match status" value="1"/>
</dbReference>
<evidence type="ECO:0000256" key="10">
    <source>
        <dbReference type="ARBA" id="ARBA00023315"/>
    </source>
</evidence>
<evidence type="ECO:0000256" key="4">
    <source>
        <dbReference type="ARBA" id="ARBA00022516"/>
    </source>
</evidence>
<dbReference type="RefSeq" id="WP_213040340.1">
    <property type="nucleotide sequence ID" value="NZ_CAJNBJ010000001.1"/>
</dbReference>
<keyword evidence="9" id="KW-0511">Multifunctional enzyme</keyword>